<feature type="region of interest" description="Disordered" evidence="1">
    <location>
        <begin position="552"/>
        <end position="580"/>
    </location>
</feature>
<dbReference type="Pfam" id="PF01585">
    <property type="entry name" value="G-patch"/>
    <property type="match status" value="1"/>
</dbReference>
<sequence length="914" mass="101417">MTSRLKRKLADLGVDISSKKANENFCLIGTPLPSLDKRDANEYVPLWKQDVRDEKGRRRLHGAFTGGFSAGYFNTVGSKEGWAPSTFVSSRNDRAKKQVARPEDYMDEEDLQELKESRKLVSDVDAMDLTGKEAEQARQTGEGLESDPMRGALLAALLPPPKDSAGARLLMKMGWKLGQGVGPRISYRQRKLEDMRAATNKPLTLADVVITEEEEEAAKHTYPRRDTPVLVYERKANAHGLGYKSGLGLNESLGRSKPQSETGPNISSGFGLGAVNEADEDDIDVYDSGHNAGKARVAFDLTEHDDDTNTITLSQKQPKVEKQANRHPTVNAKFSSGIPVLAGFVIDDEPVAPDTWFTIPEVPEGWKPNPKRVWESDPNKENVQAQAEKLKEPMTYHKWKTGMSSDERGSLLGETPIPAAPRSVFEYMSQKDRERIQNIAAGLPAEPQPAGPIDIRIPHTDSHVAKAALQGFQPFSSDAVKHERYTAYLFSQADPSAPTPALAPLPDQRNEEFNKELEDYAKAAAIFKPMTGVMAGRFTSAAIVEHGPKIREGLHTPSAEELEKYEEEEKKRQEEKLTPQQNAAKLGMYGPLTREVRPWQPAKLLCKRFGVKEPEIQLDTDLGTGSSANAPAEPSWQEQAGIPVPTEEATATSTRRDLNHIGMGEDESQGVDTLTYERPSMDIFKAIFVSDEESGDEDVKEEDEEDEAEKNDVVAKFFPEQPESSGTKDDDEGPVDLSTFKPTFIPRDRKSKSSKDKDKDKDKEKKEKEKNGDTKKEKKDKEKKKKDKKSLVSFEVDEGGGGLSFSSKPGKRKDKDKDKDKGKGNKDKERPKKKRREEKQEEGEDEVMWEPSSQPQRSSAPNTTVTDGPGVKKTSDIVHQEQLPPPPPVTGNLDGHDPDGTPANKGRKRAIDFM</sequence>
<dbReference type="PROSITE" id="PS50174">
    <property type="entry name" value="G_PATCH"/>
    <property type="match status" value="1"/>
</dbReference>
<evidence type="ECO:0000259" key="2">
    <source>
        <dbReference type="PROSITE" id="PS50174"/>
    </source>
</evidence>
<feature type="compositionally biased region" description="Basic and acidic residues" evidence="1">
    <location>
        <begin position="813"/>
        <end position="830"/>
    </location>
</feature>
<dbReference type="Proteomes" id="UP000054549">
    <property type="component" value="Unassembled WGS sequence"/>
</dbReference>
<dbReference type="Pfam" id="PF07713">
    <property type="entry name" value="DUF1604"/>
    <property type="match status" value="1"/>
</dbReference>
<dbReference type="STRING" id="946122.A0A0C2XI57"/>
<feature type="compositionally biased region" description="Basic and acidic residues" evidence="1">
    <location>
        <begin position="567"/>
        <end position="577"/>
    </location>
</feature>
<proteinExistence type="predicted"/>
<feature type="compositionally biased region" description="Basic and acidic residues" evidence="1">
    <location>
        <begin position="746"/>
        <end position="780"/>
    </location>
</feature>
<feature type="compositionally biased region" description="Acidic residues" evidence="1">
    <location>
        <begin position="690"/>
        <end position="709"/>
    </location>
</feature>
<dbReference type="InterPro" id="IPR011666">
    <property type="entry name" value="DUF1604"/>
</dbReference>
<keyword evidence="4" id="KW-1185">Reference proteome</keyword>
<evidence type="ECO:0000313" key="4">
    <source>
        <dbReference type="Proteomes" id="UP000054549"/>
    </source>
</evidence>
<dbReference type="PANTHER" id="PTHR13384">
    <property type="entry name" value="G PATCH DOMAIN-CONTAINING PROTEIN 1"/>
    <property type="match status" value="1"/>
</dbReference>
<feature type="compositionally biased region" description="Polar residues" evidence="1">
    <location>
        <begin position="851"/>
        <end position="866"/>
    </location>
</feature>
<dbReference type="GO" id="GO:0006397">
    <property type="term" value="P:mRNA processing"/>
    <property type="evidence" value="ECO:0007669"/>
    <property type="project" value="InterPro"/>
</dbReference>
<protein>
    <recommendedName>
        <fullName evidence="2">G-patch domain-containing protein</fullName>
    </recommendedName>
</protein>
<dbReference type="AlphaFoldDB" id="A0A0C2XI57"/>
<dbReference type="Pfam" id="PF26093">
    <property type="entry name" value="HTH_TGH"/>
    <property type="match status" value="1"/>
</dbReference>
<evidence type="ECO:0000256" key="1">
    <source>
        <dbReference type="SAM" id="MobiDB-lite"/>
    </source>
</evidence>
<accession>A0A0C2XI57</accession>
<feature type="region of interest" description="Disordered" evidence="1">
    <location>
        <begin position="619"/>
        <end position="914"/>
    </location>
</feature>
<reference evidence="3 4" key="1">
    <citation type="submission" date="2014-04" db="EMBL/GenBank/DDBJ databases">
        <title>Evolutionary Origins and Diversification of the Mycorrhizal Mutualists.</title>
        <authorList>
            <consortium name="DOE Joint Genome Institute"/>
            <consortium name="Mycorrhizal Genomics Consortium"/>
            <person name="Kohler A."/>
            <person name="Kuo A."/>
            <person name="Nagy L.G."/>
            <person name="Floudas D."/>
            <person name="Copeland A."/>
            <person name="Barry K.W."/>
            <person name="Cichocki N."/>
            <person name="Veneault-Fourrey C."/>
            <person name="LaButti K."/>
            <person name="Lindquist E.A."/>
            <person name="Lipzen A."/>
            <person name="Lundell T."/>
            <person name="Morin E."/>
            <person name="Murat C."/>
            <person name="Riley R."/>
            <person name="Ohm R."/>
            <person name="Sun H."/>
            <person name="Tunlid A."/>
            <person name="Henrissat B."/>
            <person name="Grigoriev I.V."/>
            <person name="Hibbett D.S."/>
            <person name="Martin F."/>
        </authorList>
    </citation>
    <scope>NUCLEOTIDE SEQUENCE [LARGE SCALE GENOMIC DNA]</scope>
    <source>
        <strain evidence="3 4">Koide BX008</strain>
    </source>
</reference>
<dbReference type="GO" id="GO:0005634">
    <property type="term" value="C:nucleus"/>
    <property type="evidence" value="ECO:0007669"/>
    <property type="project" value="TreeGrafter"/>
</dbReference>
<evidence type="ECO:0000313" key="3">
    <source>
        <dbReference type="EMBL" id="KIL69151.1"/>
    </source>
</evidence>
<dbReference type="PANTHER" id="PTHR13384:SF19">
    <property type="entry name" value="G PATCH DOMAIN-CONTAINING PROTEIN 1"/>
    <property type="match status" value="1"/>
</dbReference>
<dbReference type="HOGENOM" id="CLU_008613_3_1_1"/>
<dbReference type="OrthoDB" id="20507at2759"/>
<dbReference type="InterPro" id="IPR000467">
    <property type="entry name" value="G_patch_dom"/>
</dbReference>
<feature type="region of interest" description="Disordered" evidence="1">
    <location>
        <begin position="252"/>
        <end position="273"/>
    </location>
</feature>
<feature type="compositionally biased region" description="Polar residues" evidence="1">
    <location>
        <begin position="257"/>
        <end position="268"/>
    </location>
</feature>
<dbReference type="GO" id="GO:0003723">
    <property type="term" value="F:RNA binding"/>
    <property type="evidence" value="ECO:0007669"/>
    <property type="project" value="TreeGrafter"/>
</dbReference>
<dbReference type="EMBL" id="KN818226">
    <property type="protein sequence ID" value="KIL69151.1"/>
    <property type="molecule type" value="Genomic_DNA"/>
</dbReference>
<organism evidence="3 4">
    <name type="scientific">Amanita muscaria (strain Koide BX008)</name>
    <dbReference type="NCBI Taxonomy" id="946122"/>
    <lineage>
        <taxon>Eukaryota</taxon>
        <taxon>Fungi</taxon>
        <taxon>Dikarya</taxon>
        <taxon>Basidiomycota</taxon>
        <taxon>Agaricomycotina</taxon>
        <taxon>Agaricomycetes</taxon>
        <taxon>Agaricomycetidae</taxon>
        <taxon>Agaricales</taxon>
        <taxon>Pluteineae</taxon>
        <taxon>Amanitaceae</taxon>
        <taxon>Amanita</taxon>
    </lineage>
</organism>
<dbReference type="InParanoid" id="A0A0C2XI57"/>
<name>A0A0C2XI57_AMAMK</name>
<gene>
    <name evidence="3" type="ORF">M378DRAFT_157378</name>
</gene>
<feature type="domain" description="G-patch" evidence="2">
    <location>
        <begin position="162"/>
        <end position="182"/>
    </location>
</feature>